<dbReference type="EMBL" id="CAWYQH010000152">
    <property type="protein sequence ID" value="CAK8695937.1"/>
    <property type="molecule type" value="Genomic_DNA"/>
</dbReference>
<keyword evidence="9" id="KW-1185">Reference proteome</keyword>
<dbReference type="PRINTS" id="PR00937">
    <property type="entry name" value="TBOX"/>
</dbReference>
<name>A0ABP0GWH1_CLALP</name>
<comment type="subcellular location">
    <subcellularLocation>
        <location evidence="5">Nucleus</location>
    </subcellularLocation>
</comment>
<evidence type="ECO:0000259" key="7">
    <source>
        <dbReference type="PROSITE" id="PS50252"/>
    </source>
</evidence>
<keyword evidence="4 5" id="KW-0539">Nucleus</keyword>
<keyword evidence="3" id="KW-0804">Transcription</keyword>
<keyword evidence="2 5" id="KW-0238">DNA-binding</keyword>
<dbReference type="SMART" id="SM00425">
    <property type="entry name" value="TBOX"/>
    <property type="match status" value="1"/>
</dbReference>
<dbReference type="Pfam" id="PF00907">
    <property type="entry name" value="T-box"/>
    <property type="match status" value="1"/>
</dbReference>
<accession>A0ABP0GWH1</accession>
<evidence type="ECO:0000256" key="3">
    <source>
        <dbReference type="ARBA" id="ARBA00023163"/>
    </source>
</evidence>
<evidence type="ECO:0000256" key="2">
    <source>
        <dbReference type="ARBA" id="ARBA00023125"/>
    </source>
</evidence>
<gene>
    <name evidence="8" type="ORF">CVLEPA_LOCUS29141</name>
</gene>
<dbReference type="PANTHER" id="PTHR11267">
    <property type="entry name" value="T-BOX PROTEIN-RELATED"/>
    <property type="match status" value="1"/>
</dbReference>
<evidence type="ECO:0000256" key="1">
    <source>
        <dbReference type="ARBA" id="ARBA00023015"/>
    </source>
</evidence>
<dbReference type="PANTHER" id="PTHR11267:SF199">
    <property type="entry name" value="T-BOX PROTEIN 36-RELATED"/>
    <property type="match status" value="1"/>
</dbReference>
<dbReference type="Gene3D" id="2.60.40.820">
    <property type="entry name" value="Transcription factor, T-box"/>
    <property type="match status" value="1"/>
</dbReference>
<sequence>MSRKGIPLKTQHCFNGDQQLEGGENVPSENRQRNRIQEDNQSRFQRPNLNQQFNFQLMQQLSRMGQMFSALWNPSLPHYNVPRFNHQHLPGLRSVNPFPYQQYRQTLNSAASNGARGGNPINLCRSASTPTIMPPDTNGSARLRRPCFVPARHASFRPVCGLPTAPPHFIRQNNLNIPQRQEHSSSLDLQFPVSSNPRSLLMPNMNRCLLPRNPLGLQPQTYSQPRPSKSVSEPAAIVQCGNQPPVPFTVIPGTENDWEIECLGVTARLKNRELWSSFDKFTMEMVIGRDGRCMFPALNYELSGLDRNRLYTVCVDFVLTSDQVWKYEDANQTWSPKGPPCKDRLVLPYNQFSFHPASAATGGFWNDEGADFRQLKLSNQFHKNSDTIATLTSMQHFLPRLHIVELPHKNLLVENNLKTFLFRKTSFVTVTTYQNRKLIDLKIKHNPHSSYKSQQRVLKVLDPDDVLAESETDSEPERTGVENKRRKFETNACSSKDVLADHQLVNIDRSYPVVPRPETSFNPNELKMQETSQKNLPVEDTGSCSSDNSCFEVLQEKTKPNDFNDFY</sequence>
<feature type="region of interest" description="Disordered" evidence="6">
    <location>
        <begin position="1"/>
        <end position="33"/>
    </location>
</feature>
<evidence type="ECO:0000256" key="5">
    <source>
        <dbReference type="PROSITE-ProRule" id="PRU00201"/>
    </source>
</evidence>
<comment type="caution">
    <text evidence="5">Lacks conserved residue(s) required for the propagation of feature annotation.</text>
</comment>
<dbReference type="InterPro" id="IPR036960">
    <property type="entry name" value="T-box_sf"/>
</dbReference>
<dbReference type="SUPFAM" id="SSF49417">
    <property type="entry name" value="p53-like transcription factors"/>
    <property type="match status" value="1"/>
</dbReference>
<evidence type="ECO:0000256" key="4">
    <source>
        <dbReference type="ARBA" id="ARBA00023242"/>
    </source>
</evidence>
<organism evidence="8 9">
    <name type="scientific">Clavelina lepadiformis</name>
    <name type="common">Light-bulb sea squirt</name>
    <name type="synonym">Ascidia lepadiformis</name>
    <dbReference type="NCBI Taxonomy" id="159417"/>
    <lineage>
        <taxon>Eukaryota</taxon>
        <taxon>Metazoa</taxon>
        <taxon>Chordata</taxon>
        <taxon>Tunicata</taxon>
        <taxon>Ascidiacea</taxon>
        <taxon>Aplousobranchia</taxon>
        <taxon>Clavelinidae</taxon>
        <taxon>Clavelina</taxon>
    </lineage>
</organism>
<feature type="domain" description="T-box" evidence="7">
    <location>
        <begin position="269"/>
        <end position="449"/>
    </location>
</feature>
<comment type="caution">
    <text evidence="8">The sequence shown here is derived from an EMBL/GenBank/DDBJ whole genome shotgun (WGS) entry which is preliminary data.</text>
</comment>
<dbReference type="PROSITE" id="PS50252">
    <property type="entry name" value="TBOX_3"/>
    <property type="match status" value="1"/>
</dbReference>
<protein>
    <recommendedName>
        <fullName evidence="7">T-box domain-containing protein</fullName>
    </recommendedName>
</protein>
<evidence type="ECO:0000313" key="8">
    <source>
        <dbReference type="EMBL" id="CAK8695937.1"/>
    </source>
</evidence>
<dbReference type="CDD" id="cd00182">
    <property type="entry name" value="T-box"/>
    <property type="match status" value="1"/>
</dbReference>
<evidence type="ECO:0000313" key="9">
    <source>
        <dbReference type="Proteomes" id="UP001642483"/>
    </source>
</evidence>
<reference evidence="8 9" key="1">
    <citation type="submission" date="2024-02" db="EMBL/GenBank/DDBJ databases">
        <authorList>
            <person name="Daric V."/>
            <person name="Darras S."/>
        </authorList>
    </citation>
    <scope>NUCLEOTIDE SEQUENCE [LARGE SCALE GENOMIC DNA]</scope>
</reference>
<proteinExistence type="predicted"/>
<dbReference type="Proteomes" id="UP001642483">
    <property type="component" value="Unassembled WGS sequence"/>
</dbReference>
<dbReference type="InterPro" id="IPR008967">
    <property type="entry name" value="p53-like_TF_DNA-bd_sf"/>
</dbReference>
<dbReference type="InterPro" id="IPR046360">
    <property type="entry name" value="T-box_DNA-bd"/>
</dbReference>
<dbReference type="InterPro" id="IPR001699">
    <property type="entry name" value="TF_T-box"/>
</dbReference>
<evidence type="ECO:0000256" key="6">
    <source>
        <dbReference type="SAM" id="MobiDB-lite"/>
    </source>
</evidence>
<keyword evidence="1" id="KW-0805">Transcription regulation</keyword>